<dbReference type="Proteomes" id="UP000886808">
    <property type="component" value="Unassembled WGS sequence"/>
</dbReference>
<name>A0A9D1PHU9_9FIRM</name>
<dbReference type="CDD" id="cd06088">
    <property type="entry name" value="KOW_RPL14"/>
    <property type="match status" value="1"/>
</dbReference>
<reference evidence="3" key="1">
    <citation type="journal article" date="2021" name="PeerJ">
        <title>Extensive microbial diversity within the chicken gut microbiome revealed by metagenomics and culture.</title>
        <authorList>
            <person name="Gilroy R."/>
            <person name="Ravi A."/>
            <person name="Getino M."/>
            <person name="Pursley I."/>
            <person name="Horton D.L."/>
            <person name="Alikhan N.F."/>
            <person name="Baker D."/>
            <person name="Gharbi K."/>
            <person name="Hall N."/>
            <person name="Watson M."/>
            <person name="Adriaenssens E.M."/>
            <person name="Foster-Nyarko E."/>
            <person name="Jarju S."/>
            <person name="Secka A."/>
            <person name="Antonio M."/>
            <person name="Oren A."/>
            <person name="Chaudhuri R.R."/>
            <person name="La Ragione R."/>
            <person name="Hildebrand F."/>
            <person name="Pallen M.J."/>
        </authorList>
    </citation>
    <scope>NUCLEOTIDE SEQUENCE</scope>
    <source>
        <strain evidence="3">CHK193-4272</strain>
    </source>
</reference>
<sequence>MQSHVSDIVLSLSGRDKDKIMLVIDEDDEFLYLANGKGRRAEKPKRKKRKHTAFMANCDEWTKQRLFVNGRLTNSEIRKALANFKQDAPDKKG</sequence>
<dbReference type="InterPro" id="IPR041985">
    <property type="entry name" value="Ribosomal_eL14_KOW"/>
</dbReference>
<dbReference type="GO" id="GO:1990904">
    <property type="term" value="C:ribonucleoprotein complex"/>
    <property type="evidence" value="ECO:0007669"/>
    <property type="project" value="UniProtKB-KW"/>
</dbReference>
<evidence type="ECO:0000313" key="3">
    <source>
        <dbReference type="EMBL" id="HIV62267.1"/>
    </source>
</evidence>
<comment type="caution">
    <text evidence="3">The sequence shown here is derived from an EMBL/GenBank/DDBJ whole genome shotgun (WGS) entry which is preliminary data.</text>
</comment>
<protein>
    <submittedName>
        <fullName evidence="3">KOW domain-containing RNA-binding protein</fullName>
    </submittedName>
</protein>
<gene>
    <name evidence="3" type="ORF">H9746_05455</name>
</gene>
<keyword evidence="2" id="KW-0687">Ribonucleoprotein</keyword>
<evidence type="ECO:0000256" key="1">
    <source>
        <dbReference type="ARBA" id="ARBA00022980"/>
    </source>
</evidence>
<evidence type="ECO:0000256" key="2">
    <source>
        <dbReference type="ARBA" id="ARBA00023274"/>
    </source>
</evidence>
<dbReference type="AlphaFoldDB" id="A0A9D1PHU9"/>
<dbReference type="EMBL" id="DXIE01000032">
    <property type="protein sequence ID" value="HIV62267.1"/>
    <property type="molecule type" value="Genomic_DNA"/>
</dbReference>
<accession>A0A9D1PHU9</accession>
<organism evidence="3 4">
    <name type="scientific">Candidatus Butyricicoccus avistercoris</name>
    <dbReference type="NCBI Taxonomy" id="2838518"/>
    <lineage>
        <taxon>Bacteria</taxon>
        <taxon>Bacillati</taxon>
        <taxon>Bacillota</taxon>
        <taxon>Clostridia</taxon>
        <taxon>Eubacteriales</taxon>
        <taxon>Butyricicoccaceae</taxon>
        <taxon>Butyricicoccus</taxon>
    </lineage>
</organism>
<dbReference type="GO" id="GO:0005840">
    <property type="term" value="C:ribosome"/>
    <property type="evidence" value="ECO:0007669"/>
    <property type="project" value="UniProtKB-KW"/>
</dbReference>
<keyword evidence="1" id="KW-0689">Ribosomal protein</keyword>
<reference evidence="3" key="2">
    <citation type="submission" date="2021-04" db="EMBL/GenBank/DDBJ databases">
        <authorList>
            <person name="Gilroy R."/>
        </authorList>
    </citation>
    <scope>NUCLEOTIDE SEQUENCE</scope>
    <source>
        <strain evidence="3">CHK193-4272</strain>
    </source>
</reference>
<evidence type="ECO:0000313" key="4">
    <source>
        <dbReference type="Proteomes" id="UP000886808"/>
    </source>
</evidence>
<proteinExistence type="predicted"/>